<sequence length="96" mass="11217">MDQNKFNICFLVVHMSEYVTLSESVFMALIFLPYCRMFEDILWSPSRFVLSGRSFLGPINSEITVWRSLIRNLFIISNFNCFLKIATIRSVTPLVQ</sequence>
<dbReference type="EMBL" id="HACA01014937">
    <property type="protein sequence ID" value="CDW32298.1"/>
    <property type="molecule type" value="Transcribed_RNA"/>
</dbReference>
<evidence type="ECO:0000313" key="1">
    <source>
        <dbReference type="EMBL" id="CDW32298.1"/>
    </source>
</evidence>
<proteinExistence type="predicted"/>
<name>A0A0K2U245_LEPSM</name>
<reference evidence="1" key="1">
    <citation type="submission" date="2014-05" db="EMBL/GenBank/DDBJ databases">
        <authorList>
            <person name="Chronopoulou M."/>
        </authorList>
    </citation>
    <scope>NUCLEOTIDE SEQUENCE</scope>
    <source>
        <tissue evidence="1">Whole organism</tissue>
    </source>
</reference>
<accession>A0A0K2U245</accession>
<dbReference type="AlphaFoldDB" id="A0A0K2U245"/>
<protein>
    <submittedName>
        <fullName evidence="1">Uncharacterized protein</fullName>
    </submittedName>
</protein>
<organism evidence="1">
    <name type="scientific">Lepeophtheirus salmonis</name>
    <name type="common">Salmon louse</name>
    <name type="synonym">Caligus salmonis</name>
    <dbReference type="NCBI Taxonomy" id="72036"/>
    <lineage>
        <taxon>Eukaryota</taxon>
        <taxon>Metazoa</taxon>
        <taxon>Ecdysozoa</taxon>
        <taxon>Arthropoda</taxon>
        <taxon>Crustacea</taxon>
        <taxon>Multicrustacea</taxon>
        <taxon>Hexanauplia</taxon>
        <taxon>Copepoda</taxon>
        <taxon>Siphonostomatoida</taxon>
        <taxon>Caligidae</taxon>
        <taxon>Lepeophtheirus</taxon>
    </lineage>
</organism>